<keyword evidence="2 6" id="KW-0853">WD repeat</keyword>
<dbReference type="GO" id="GO:0005634">
    <property type="term" value="C:nucleus"/>
    <property type="evidence" value="ECO:0007669"/>
    <property type="project" value="TreeGrafter"/>
</dbReference>
<dbReference type="OMA" id="TDEMAYI"/>
<feature type="compositionally biased region" description="Low complexity" evidence="7">
    <location>
        <begin position="450"/>
        <end position="468"/>
    </location>
</feature>
<dbReference type="PROSITE" id="PS00678">
    <property type="entry name" value="WD_REPEATS_1"/>
    <property type="match status" value="1"/>
</dbReference>
<evidence type="ECO:0008006" key="10">
    <source>
        <dbReference type="Google" id="ProtNLM"/>
    </source>
</evidence>
<dbReference type="SMART" id="SM00320">
    <property type="entry name" value="WD40"/>
    <property type="match status" value="5"/>
</dbReference>
<evidence type="ECO:0000313" key="8">
    <source>
        <dbReference type="EnsemblMetazoa" id="G12218.2:cds"/>
    </source>
</evidence>
<name>A0A8W8I2D0_MAGGI</name>
<keyword evidence="9" id="KW-1185">Reference proteome</keyword>
<comment type="similarity">
    <text evidence="5">Belongs to the WD repeat cdt2 family.</text>
</comment>
<feature type="compositionally biased region" description="Low complexity" evidence="7">
    <location>
        <begin position="660"/>
        <end position="674"/>
    </location>
</feature>
<sequence length="698" mass="78503">MIVKRLHSREYGLSERLDLSNVLESFESLKTDEYIGEDEGAFVPPLACEFCKVKSKGHILAVVDENGFIVIYNTNKTGQMAIQDDWQAHNNAIFDMTWMESEEKILTASGDQTVVMWDVEKQEKLNVFRGHTSSVRCVCAQRGSNAVFATGSRDGHIMIWDDRCQKKDGHISPVNIIRNAHSITLRSHGHKTANRKLGPPRDSQMSVTAVLFQTDMNLFSAGTLDGCIKEWDLRKNFSISNSDAVPKVTITYPGVSKRRLGYSNLVFDSSYSQLFANCRDDVIYQFDVINNNPKPVHSYKGHESGSFFIKSCVSPDDEYLLTGSTDEMAYIYKIGCPKQSPIVLKGHSMEVSDVKWCPTDFTKLATLSDDNTMRIWRLHRRPWPADPGEVTGTAERTHKEIGVSADGLEQKLTEKSNHTLISSVKATAVSESRVSPMMSPSIKTWLYRTSPKTQVSSSQSQKATQSSESMKKDEPSKVSIFKGNRLPCKRKLIDEDSEDSGSFERFTKRQRVQDSPIKVTELRSPRKLEIKQSPKKLDFTQSACLQKDKSMNPLSGSPRLPRSPLTSKPCLSAINIDPESRTSSSLESVSSPTVNLPNLVKEGSVNKINIFYKKCDKENSPQKLNWLSQIRQQKLAFREELGKGSPKRALFEKTSESPRSRNLQSNSSSQSSSQEEIRSPVPKGMKPLHAYFKKKQEN</sequence>
<feature type="compositionally biased region" description="Low complexity" evidence="7">
    <location>
        <begin position="581"/>
        <end position="594"/>
    </location>
</feature>
<dbReference type="Pfam" id="PF00400">
    <property type="entry name" value="WD40"/>
    <property type="match status" value="5"/>
</dbReference>
<protein>
    <recommendedName>
        <fullName evidence="10">Denticleless protein-like protein</fullName>
    </recommendedName>
</protein>
<dbReference type="GO" id="GO:0043161">
    <property type="term" value="P:proteasome-mediated ubiquitin-dependent protein catabolic process"/>
    <property type="evidence" value="ECO:0007669"/>
    <property type="project" value="TreeGrafter"/>
</dbReference>
<dbReference type="OrthoDB" id="2096344at2759"/>
<dbReference type="EnsemblMetazoa" id="G12218.2">
    <property type="protein sequence ID" value="G12218.2:cds"/>
    <property type="gene ID" value="G12218"/>
</dbReference>
<dbReference type="PROSITE" id="PS50294">
    <property type="entry name" value="WD_REPEATS_REGION"/>
    <property type="match status" value="3"/>
</dbReference>
<feature type="region of interest" description="Disordered" evidence="7">
    <location>
        <begin position="450"/>
        <end position="597"/>
    </location>
</feature>
<organism evidence="8 9">
    <name type="scientific">Magallana gigas</name>
    <name type="common">Pacific oyster</name>
    <name type="synonym">Crassostrea gigas</name>
    <dbReference type="NCBI Taxonomy" id="29159"/>
    <lineage>
        <taxon>Eukaryota</taxon>
        <taxon>Metazoa</taxon>
        <taxon>Spiralia</taxon>
        <taxon>Lophotrochozoa</taxon>
        <taxon>Mollusca</taxon>
        <taxon>Bivalvia</taxon>
        <taxon>Autobranchia</taxon>
        <taxon>Pteriomorphia</taxon>
        <taxon>Ostreida</taxon>
        <taxon>Ostreoidea</taxon>
        <taxon>Ostreidae</taxon>
        <taxon>Magallana</taxon>
    </lineage>
</organism>
<evidence type="ECO:0000256" key="6">
    <source>
        <dbReference type="PROSITE-ProRule" id="PRU00221"/>
    </source>
</evidence>
<feature type="repeat" description="WD" evidence="6">
    <location>
        <begin position="200"/>
        <end position="241"/>
    </location>
</feature>
<dbReference type="PANTHER" id="PTHR22852:SF0">
    <property type="entry name" value="DENTICLELESS PROTEIN HOMOLOG"/>
    <property type="match status" value="1"/>
</dbReference>
<dbReference type="InterPro" id="IPR001680">
    <property type="entry name" value="WD40_rpt"/>
</dbReference>
<evidence type="ECO:0000313" key="9">
    <source>
        <dbReference type="Proteomes" id="UP000005408"/>
    </source>
</evidence>
<reference evidence="8" key="1">
    <citation type="submission" date="2022-08" db="UniProtKB">
        <authorList>
            <consortium name="EnsemblMetazoa"/>
        </authorList>
    </citation>
    <scope>IDENTIFICATION</scope>
    <source>
        <strain evidence="8">05x7-T-G4-1.051#20</strain>
    </source>
</reference>
<feature type="repeat" description="WD" evidence="6">
    <location>
        <begin position="128"/>
        <end position="161"/>
    </location>
</feature>
<dbReference type="PROSITE" id="PS50082">
    <property type="entry name" value="WD_REPEATS_2"/>
    <property type="match status" value="4"/>
</dbReference>
<feature type="repeat" description="WD" evidence="6">
    <location>
        <begin position="86"/>
        <end position="127"/>
    </location>
</feature>
<dbReference type="InterPro" id="IPR015943">
    <property type="entry name" value="WD40/YVTN_repeat-like_dom_sf"/>
</dbReference>
<proteinExistence type="inferred from homology"/>
<dbReference type="PANTHER" id="PTHR22852">
    <property type="entry name" value="LETHAL 2 DENTICLELESS PROTEIN RETINOIC ACID-REGULATED NUCLEAR MATRIX-ASSOCIATED PROTEIN"/>
    <property type="match status" value="1"/>
</dbReference>
<evidence type="ECO:0000256" key="5">
    <source>
        <dbReference type="ARBA" id="ARBA00038344"/>
    </source>
</evidence>
<dbReference type="InterPro" id="IPR051865">
    <property type="entry name" value="WD-repeat_CDT2_adapter"/>
</dbReference>
<feature type="region of interest" description="Disordered" evidence="7">
    <location>
        <begin position="638"/>
        <end position="698"/>
    </location>
</feature>
<dbReference type="GO" id="GO:0030674">
    <property type="term" value="F:protein-macromolecule adaptor activity"/>
    <property type="evidence" value="ECO:0007669"/>
    <property type="project" value="TreeGrafter"/>
</dbReference>
<dbReference type="GO" id="GO:0007095">
    <property type="term" value="P:mitotic G2 DNA damage checkpoint signaling"/>
    <property type="evidence" value="ECO:0007669"/>
    <property type="project" value="TreeGrafter"/>
</dbReference>
<evidence type="ECO:0000256" key="7">
    <source>
        <dbReference type="SAM" id="MobiDB-lite"/>
    </source>
</evidence>
<feature type="compositionally biased region" description="Basic and acidic residues" evidence="7">
    <location>
        <begin position="520"/>
        <end position="538"/>
    </location>
</feature>
<dbReference type="AlphaFoldDB" id="A0A8W8I2D0"/>
<feature type="compositionally biased region" description="Basic and acidic residues" evidence="7">
    <location>
        <begin position="649"/>
        <end position="659"/>
    </location>
</feature>
<evidence type="ECO:0000256" key="4">
    <source>
        <dbReference type="ARBA" id="ARBA00022786"/>
    </source>
</evidence>
<accession>A0A8W8I2D0</accession>
<dbReference type="SUPFAM" id="SSF50978">
    <property type="entry name" value="WD40 repeat-like"/>
    <property type="match status" value="1"/>
</dbReference>
<dbReference type="Proteomes" id="UP000005408">
    <property type="component" value="Unassembled WGS sequence"/>
</dbReference>
<keyword evidence="4" id="KW-0833">Ubl conjugation pathway</keyword>
<evidence type="ECO:0000256" key="2">
    <source>
        <dbReference type="ARBA" id="ARBA00022574"/>
    </source>
</evidence>
<keyword evidence="3" id="KW-0677">Repeat</keyword>
<dbReference type="InterPro" id="IPR036322">
    <property type="entry name" value="WD40_repeat_dom_sf"/>
</dbReference>
<evidence type="ECO:0000256" key="3">
    <source>
        <dbReference type="ARBA" id="ARBA00022737"/>
    </source>
</evidence>
<dbReference type="Gene3D" id="2.130.10.10">
    <property type="entry name" value="YVTN repeat-like/Quinoprotein amine dehydrogenase"/>
    <property type="match status" value="2"/>
</dbReference>
<feature type="compositionally biased region" description="Low complexity" evidence="7">
    <location>
        <begin position="553"/>
        <end position="567"/>
    </location>
</feature>
<evidence type="ECO:0000256" key="1">
    <source>
        <dbReference type="ARBA" id="ARBA00004906"/>
    </source>
</evidence>
<comment type="pathway">
    <text evidence="1">Protein modification; protein ubiquitination.</text>
</comment>
<dbReference type="InterPro" id="IPR019775">
    <property type="entry name" value="WD40_repeat_CS"/>
</dbReference>
<feature type="repeat" description="WD" evidence="6">
    <location>
        <begin position="344"/>
        <end position="378"/>
    </location>
</feature>